<protein>
    <submittedName>
        <fullName evidence="1">Uncharacterized protein</fullName>
    </submittedName>
</protein>
<evidence type="ECO:0000313" key="1">
    <source>
        <dbReference type="EMBL" id="KAG7058329.1"/>
    </source>
</evidence>
<keyword evidence="2" id="KW-1185">Reference proteome</keyword>
<dbReference type="Proteomes" id="UP000699042">
    <property type="component" value="Unassembled WGS sequence"/>
</dbReference>
<sequence length="71" mass="8277">MLPRSIAPTLGLTSGEIELFPCITHQLQRNIRNPNTYGECVGCLARYATNERKKVVLMIWKIRKHCSHRRR</sequence>
<comment type="caution">
    <text evidence="1">The sequence shown here is derived from an EMBL/GenBank/DDBJ whole genome shotgun (WGS) entry which is preliminary data.</text>
</comment>
<gene>
    <name evidence="1" type="ORF">JMJ77_005706</name>
</gene>
<dbReference type="EMBL" id="JAESDN010000001">
    <property type="protein sequence ID" value="KAG7058329.1"/>
    <property type="molecule type" value="Genomic_DNA"/>
</dbReference>
<organism evidence="1 2">
    <name type="scientific">Colletotrichum scovillei</name>
    <dbReference type="NCBI Taxonomy" id="1209932"/>
    <lineage>
        <taxon>Eukaryota</taxon>
        <taxon>Fungi</taxon>
        <taxon>Dikarya</taxon>
        <taxon>Ascomycota</taxon>
        <taxon>Pezizomycotina</taxon>
        <taxon>Sordariomycetes</taxon>
        <taxon>Hypocreomycetidae</taxon>
        <taxon>Glomerellales</taxon>
        <taxon>Glomerellaceae</taxon>
        <taxon>Colletotrichum</taxon>
        <taxon>Colletotrichum acutatum species complex</taxon>
    </lineage>
</organism>
<dbReference type="AlphaFoldDB" id="A0A9P7UHP2"/>
<reference evidence="1" key="1">
    <citation type="submission" date="2021-05" db="EMBL/GenBank/DDBJ databases">
        <title>Comparative genomics of three Colletotrichum scovillei strains and genetic complementation revealed genes involved fungal growth and virulence on chili pepper.</title>
        <authorList>
            <person name="Hsieh D.-K."/>
            <person name="Chuang S.-C."/>
            <person name="Chen C.-Y."/>
            <person name="Chao Y.-T."/>
            <person name="Lu M.-Y.J."/>
            <person name="Lee M.-H."/>
            <person name="Shih M.-C."/>
        </authorList>
    </citation>
    <scope>NUCLEOTIDE SEQUENCE</scope>
    <source>
        <strain evidence="1">Coll-153</strain>
    </source>
</reference>
<proteinExistence type="predicted"/>
<evidence type="ECO:0000313" key="2">
    <source>
        <dbReference type="Proteomes" id="UP000699042"/>
    </source>
</evidence>
<feature type="non-terminal residue" evidence="1">
    <location>
        <position position="71"/>
    </location>
</feature>
<accession>A0A9P7UHP2</accession>
<name>A0A9P7UHP2_9PEZI</name>